<comment type="caution">
    <text evidence="1">The sequence shown here is derived from an EMBL/GenBank/DDBJ whole genome shotgun (WGS) entry which is preliminary data.</text>
</comment>
<dbReference type="PATRIC" id="fig|626887.3.peg.1653"/>
<sequence length="199" mass="22052">MVKIMRAYLWKSYLRKHVRAGAPGLLGVIFVCGLLGGCVGPELNDYAGREPTLDPRDFFQGELTARGIVKDYAGEVIRTFDADISASWNAQGVGTLDEVFRFDDGEVQTRVWTLQPVDNGYRATAGDVVEPGLMQSRGNTIHMNYVLRVPYGDDTLDVRMDDWMYAVTPDTVINETGMSKWGVAVGEIVLVIQRSSPDE</sequence>
<dbReference type="Pfam" id="PF12915">
    <property type="entry name" value="DUF3833"/>
    <property type="match status" value="1"/>
</dbReference>
<dbReference type="eggNOG" id="ENOG5031DNS">
    <property type="taxonomic scope" value="Bacteria"/>
</dbReference>
<dbReference type="OrthoDB" id="5296954at2"/>
<keyword evidence="2" id="KW-1185">Reference proteome</keyword>
<evidence type="ECO:0000313" key="2">
    <source>
        <dbReference type="Proteomes" id="UP000013165"/>
    </source>
</evidence>
<dbReference type="Proteomes" id="UP000013165">
    <property type="component" value="Unassembled WGS sequence"/>
</dbReference>
<organism evidence="1 2">
    <name type="scientific">Marinobacter nanhaiticus D15-8W</name>
    <dbReference type="NCBI Taxonomy" id="626887"/>
    <lineage>
        <taxon>Bacteria</taxon>
        <taxon>Pseudomonadati</taxon>
        <taxon>Pseudomonadota</taxon>
        <taxon>Gammaproteobacteria</taxon>
        <taxon>Pseudomonadales</taxon>
        <taxon>Marinobacteraceae</taxon>
        <taxon>Marinobacter</taxon>
    </lineage>
</organism>
<protein>
    <submittedName>
        <fullName evidence="1">DUF3833 domain-containing protein</fullName>
    </submittedName>
</protein>
<proteinExistence type="predicted"/>
<dbReference type="STRING" id="626887.J057_08281"/>
<gene>
    <name evidence="1" type="ORF">J057_08281</name>
</gene>
<evidence type="ECO:0000313" key="1">
    <source>
        <dbReference type="EMBL" id="ENO15333.2"/>
    </source>
</evidence>
<dbReference type="HOGENOM" id="CLU_113723_0_0_6"/>
<name>N6X2N3_9GAMM</name>
<dbReference type="InterPro" id="IPR024409">
    <property type="entry name" value="DUF3833"/>
</dbReference>
<dbReference type="AlphaFoldDB" id="N6X2N3"/>
<accession>N6X2N3</accession>
<dbReference type="EMBL" id="APLQ01000011">
    <property type="protein sequence ID" value="ENO15333.2"/>
    <property type="molecule type" value="Genomic_DNA"/>
</dbReference>
<reference evidence="1 2" key="1">
    <citation type="journal article" date="2013" name="Genome Announc.">
        <title>Genome Sequence of the Polycyclic Aromatic Hydrocarbon-Degrading Bacterium Strain Marinobacter nanhaiticus D15-8WT.</title>
        <authorList>
            <person name="Cui Z."/>
            <person name="Gao W."/>
            <person name="Li Q."/>
            <person name="Xu G."/>
            <person name="Zheng L."/>
        </authorList>
    </citation>
    <scope>NUCLEOTIDE SEQUENCE [LARGE SCALE GENOMIC DNA]</scope>
    <source>
        <strain evidence="1 2">D15-8W</strain>
    </source>
</reference>